<dbReference type="InterPro" id="IPR000073">
    <property type="entry name" value="AB_hydrolase_1"/>
</dbReference>
<accession>A0A066XDE0</accession>
<dbReference type="GO" id="GO:0055088">
    <property type="term" value="P:lipid homeostasis"/>
    <property type="evidence" value="ECO:0007669"/>
    <property type="project" value="TreeGrafter"/>
</dbReference>
<dbReference type="Pfam" id="PF12697">
    <property type="entry name" value="Abhydrolase_6"/>
    <property type="match status" value="1"/>
</dbReference>
<organism evidence="3 4">
    <name type="scientific">Colletotrichum sublineola</name>
    <name type="common">Sorghum anthracnose fungus</name>
    <dbReference type="NCBI Taxonomy" id="1173701"/>
    <lineage>
        <taxon>Eukaryota</taxon>
        <taxon>Fungi</taxon>
        <taxon>Dikarya</taxon>
        <taxon>Ascomycota</taxon>
        <taxon>Pezizomycotina</taxon>
        <taxon>Sordariomycetes</taxon>
        <taxon>Hypocreomycetidae</taxon>
        <taxon>Glomerellales</taxon>
        <taxon>Glomerellaceae</taxon>
        <taxon>Colletotrichum</taxon>
        <taxon>Colletotrichum graminicola species complex</taxon>
    </lineage>
</organism>
<evidence type="ECO:0000313" key="3">
    <source>
        <dbReference type="EMBL" id="KDN64050.1"/>
    </source>
</evidence>
<dbReference type="EMBL" id="JMSE01001164">
    <property type="protein sequence ID" value="KDN64050.1"/>
    <property type="molecule type" value="Genomic_DNA"/>
</dbReference>
<dbReference type="Gene3D" id="3.40.50.1820">
    <property type="entry name" value="alpha/beta hydrolase"/>
    <property type="match status" value="1"/>
</dbReference>
<dbReference type="InterPro" id="IPR029058">
    <property type="entry name" value="AB_hydrolase_fold"/>
</dbReference>
<evidence type="ECO:0000313" key="4">
    <source>
        <dbReference type="Proteomes" id="UP000027238"/>
    </source>
</evidence>
<dbReference type="OrthoDB" id="8119704at2759"/>
<dbReference type="AlphaFoldDB" id="A0A066XDE0"/>
<dbReference type="GO" id="GO:0042171">
    <property type="term" value="F:lysophosphatidic acid acyltransferase activity"/>
    <property type="evidence" value="ECO:0007669"/>
    <property type="project" value="TreeGrafter"/>
</dbReference>
<dbReference type="GO" id="GO:0005743">
    <property type="term" value="C:mitochondrial inner membrane"/>
    <property type="evidence" value="ECO:0007669"/>
    <property type="project" value="TreeGrafter"/>
</dbReference>
<dbReference type="SUPFAM" id="SSF53474">
    <property type="entry name" value="alpha/beta-Hydrolases"/>
    <property type="match status" value="1"/>
</dbReference>
<comment type="caution">
    <text evidence="3">The sequence shown here is derived from an EMBL/GenBank/DDBJ whole genome shotgun (WGS) entry which is preliminary data.</text>
</comment>
<evidence type="ECO:0000256" key="1">
    <source>
        <dbReference type="ARBA" id="ARBA00038097"/>
    </source>
</evidence>
<keyword evidence="4" id="KW-1185">Reference proteome</keyword>
<dbReference type="eggNOG" id="ENOG502QTPE">
    <property type="taxonomic scope" value="Eukaryota"/>
</dbReference>
<dbReference type="GO" id="GO:0006654">
    <property type="term" value="P:phosphatidic acid biosynthetic process"/>
    <property type="evidence" value="ECO:0007669"/>
    <property type="project" value="TreeGrafter"/>
</dbReference>
<feature type="domain" description="AB hydrolase-1" evidence="2">
    <location>
        <begin position="96"/>
        <end position="367"/>
    </location>
</feature>
<comment type="similarity">
    <text evidence="1">Belongs to the peptidase S33 family. ABHD4/ABHD5 subfamily.</text>
</comment>
<protein>
    <recommendedName>
        <fullName evidence="2">AB hydrolase-1 domain-containing protein</fullName>
    </recommendedName>
</protein>
<dbReference type="GO" id="GO:0035965">
    <property type="term" value="P:cardiolipin acyl-chain remodeling"/>
    <property type="evidence" value="ECO:0007669"/>
    <property type="project" value="TreeGrafter"/>
</dbReference>
<sequence length="389" mass="43000">MVDMDQAAVPSLKVPRRVLILENGSGTTPRHAPTCCCSLQLVAYTASLSWLYWTAPTDEPPAAPKGLTRYWVETPSGRIEVLSNQGANPNTSKTPIFFIHGGMGSAWVWSEYMQYFAKHDIPCYAVSLRGHGNSWHPSYFRMVYLTTRRSLTDDAVAAIKWVQERQGSEVMLVGHSSGGGLSQSILSAGQAHVKGLALLGAVPGFGSYGVYANWAMFDPWFAVRMLFHGWHPNSPLSHPFLVKQAFFGDQMPESAVLRFQKHANRYESFLWPISMMRPFSSAANVISSIAGWGSSERIMVLAGTQDKMMTHHIMSNLAAFYRKGFEELVSGKKLDAKVEAVKPLDGEGGDDDQGSGVRLAWVPGAGHHLQNDAMWEVGAKKLRDFYEQL</sequence>
<gene>
    <name evidence="3" type="ORF">CSUB01_06420</name>
</gene>
<dbReference type="Proteomes" id="UP000027238">
    <property type="component" value="Unassembled WGS sequence"/>
</dbReference>
<proteinExistence type="inferred from homology"/>
<dbReference type="STRING" id="1173701.A0A066XDE0"/>
<evidence type="ECO:0000259" key="2">
    <source>
        <dbReference type="Pfam" id="PF12697"/>
    </source>
</evidence>
<dbReference type="PANTHER" id="PTHR42886">
    <property type="entry name" value="RE40534P-RELATED"/>
    <property type="match status" value="1"/>
</dbReference>
<dbReference type="PANTHER" id="PTHR42886:SF29">
    <property type="entry name" value="PUMMELIG, ISOFORM A"/>
    <property type="match status" value="1"/>
</dbReference>
<dbReference type="HOGENOM" id="CLU_051715_1_0_1"/>
<name>A0A066XDE0_COLSU</name>
<dbReference type="GO" id="GO:0004623">
    <property type="term" value="F:phospholipase A2 activity"/>
    <property type="evidence" value="ECO:0007669"/>
    <property type="project" value="TreeGrafter"/>
</dbReference>
<reference evidence="4" key="1">
    <citation type="journal article" date="2014" name="Genome Announc.">
        <title>Draft genome sequence of Colletotrichum sublineola, a destructive pathogen of cultivated sorghum.</title>
        <authorList>
            <person name="Baroncelli R."/>
            <person name="Sanz-Martin J.M."/>
            <person name="Rech G.E."/>
            <person name="Sukno S.A."/>
            <person name="Thon M.R."/>
        </authorList>
    </citation>
    <scope>NUCLEOTIDE SEQUENCE [LARGE SCALE GENOMIC DNA]</scope>
    <source>
        <strain evidence="4">TX430BB</strain>
    </source>
</reference>
<dbReference type="OMA" id="WHPSYFR"/>